<organism evidence="2">
    <name type="scientific">Ixodes ricinus</name>
    <name type="common">Common tick</name>
    <name type="synonym">Acarus ricinus</name>
    <dbReference type="NCBI Taxonomy" id="34613"/>
    <lineage>
        <taxon>Eukaryota</taxon>
        <taxon>Metazoa</taxon>
        <taxon>Ecdysozoa</taxon>
        <taxon>Arthropoda</taxon>
        <taxon>Chelicerata</taxon>
        <taxon>Arachnida</taxon>
        <taxon>Acari</taxon>
        <taxon>Parasitiformes</taxon>
        <taxon>Ixodida</taxon>
        <taxon>Ixodoidea</taxon>
        <taxon>Ixodidae</taxon>
        <taxon>Ixodinae</taxon>
        <taxon>Ixodes</taxon>
    </lineage>
</organism>
<protein>
    <submittedName>
        <fullName evidence="2">Putative conserved plasma membrane protein</fullName>
    </submittedName>
</protein>
<name>A0A090XDM4_IXORI</name>
<keyword evidence="1" id="KW-0812">Transmembrane</keyword>
<dbReference type="AlphaFoldDB" id="A0A090XDM4"/>
<accession>A0A090XDM4</accession>
<evidence type="ECO:0000256" key="1">
    <source>
        <dbReference type="SAM" id="Phobius"/>
    </source>
</evidence>
<reference evidence="2" key="1">
    <citation type="journal article" date="2015" name="PLoS Negl. Trop. Dis.">
        <title>Deep Sequencing Analysis of the Ixodes ricinus Haemocytome.</title>
        <authorList>
            <person name="Kotsyfakis M."/>
            <person name="Kopacek P."/>
            <person name="Franta Z."/>
            <person name="Pedra J.H."/>
            <person name="Ribeiro J.M."/>
        </authorList>
    </citation>
    <scope>NUCLEOTIDE SEQUENCE</scope>
</reference>
<sequence>MSLCSLLLIGWPDSGSSLILFLLADQILVENKTRVISDGLLSSEKVACTVFLLGMLILEVWACSLLPISFIAAGLGVICSFWPLRFACRDSELCQLVRCNVSFFFIHEFCTYYSCERTYVSSESSGIGF</sequence>
<evidence type="ECO:0000313" key="2">
    <source>
        <dbReference type="EMBL" id="JAC94245.1"/>
    </source>
</evidence>
<keyword evidence="1" id="KW-0472">Membrane</keyword>
<dbReference type="EMBL" id="GBIH01000465">
    <property type="protein sequence ID" value="JAC94245.1"/>
    <property type="molecule type" value="mRNA"/>
</dbReference>
<proteinExistence type="evidence at transcript level"/>
<feature type="transmembrane region" description="Helical" evidence="1">
    <location>
        <begin position="65"/>
        <end position="84"/>
    </location>
</feature>
<keyword evidence="1" id="KW-1133">Transmembrane helix</keyword>